<dbReference type="GO" id="GO:0003700">
    <property type="term" value="F:DNA-binding transcription factor activity"/>
    <property type="evidence" value="ECO:0007669"/>
    <property type="project" value="InterPro"/>
</dbReference>
<feature type="domain" description="HTH araC/xylS-type" evidence="4">
    <location>
        <begin position="181"/>
        <end position="278"/>
    </location>
</feature>
<dbReference type="PRINTS" id="PR00032">
    <property type="entry name" value="HTHARAC"/>
</dbReference>
<dbReference type="Gene3D" id="1.10.10.60">
    <property type="entry name" value="Homeodomain-like"/>
    <property type="match status" value="2"/>
</dbReference>
<evidence type="ECO:0000256" key="2">
    <source>
        <dbReference type="ARBA" id="ARBA00023125"/>
    </source>
</evidence>
<protein>
    <submittedName>
        <fullName evidence="5">HTH-type transcriptional activator Btr</fullName>
    </submittedName>
</protein>
<keyword evidence="3" id="KW-0804">Transcription</keyword>
<dbReference type="OrthoDB" id="9782911at2"/>
<dbReference type="InterPro" id="IPR018062">
    <property type="entry name" value="HTH_AraC-typ_CS"/>
</dbReference>
<evidence type="ECO:0000256" key="3">
    <source>
        <dbReference type="ARBA" id="ARBA00023163"/>
    </source>
</evidence>
<organism evidence="5 6">
    <name type="scientific">Clostridium oryzae</name>
    <dbReference type="NCBI Taxonomy" id="1450648"/>
    <lineage>
        <taxon>Bacteria</taxon>
        <taxon>Bacillati</taxon>
        <taxon>Bacillota</taxon>
        <taxon>Clostridia</taxon>
        <taxon>Eubacteriales</taxon>
        <taxon>Clostridiaceae</taxon>
        <taxon>Clostridium</taxon>
    </lineage>
</organism>
<dbReference type="Proteomes" id="UP000190080">
    <property type="component" value="Unassembled WGS sequence"/>
</dbReference>
<sequence length="278" mass="32358">MKMLSGYYTKNEEGVANTQYDIAINSCGRYELIKLKEFKTYRPEGRNDFQLLYIAKGKAMFIINGEKKIVKQDSIVIYLPSEPQYYSYNLQDEPIVYWVHFSGFNAFELLKENNLTDSSIFNVGTNSTISIIFDNIIKELQLTRTNYFQMCSLFIKELITMCGRYLAETNSGRYSRNKTMENAINYFNENFNKEINIKDYADKNSISCCWFIRSFKRYTGVTPAQYIINTRIEKAKSLLNTGSFTVSEVSNLVGYENPLYFSRIFKKNVGIAPKAYCY</sequence>
<proteinExistence type="predicted"/>
<dbReference type="SUPFAM" id="SSF51215">
    <property type="entry name" value="Regulatory protein AraC"/>
    <property type="match status" value="1"/>
</dbReference>
<dbReference type="PROSITE" id="PS00041">
    <property type="entry name" value="HTH_ARAC_FAMILY_1"/>
    <property type="match status" value="1"/>
</dbReference>
<evidence type="ECO:0000256" key="1">
    <source>
        <dbReference type="ARBA" id="ARBA00023015"/>
    </source>
</evidence>
<dbReference type="RefSeq" id="WP_079427358.1">
    <property type="nucleotide sequence ID" value="NZ_MZGV01000063.1"/>
</dbReference>
<accession>A0A1V4IDQ2</accession>
<dbReference type="InterPro" id="IPR009057">
    <property type="entry name" value="Homeodomain-like_sf"/>
</dbReference>
<dbReference type="GO" id="GO:0043565">
    <property type="term" value="F:sequence-specific DNA binding"/>
    <property type="evidence" value="ECO:0007669"/>
    <property type="project" value="InterPro"/>
</dbReference>
<evidence type="ECO:0000313" key="5">
    <source>
        <dbReference type="EMBL" id="OPJ58138.1"/>
    </source>
</evidence>
<comment type="caution">
    <text evidence="5">The sequence shown here is derived from an EMBL/GenBank/DDBJ whole genome shotgun (WGS) entry which is preliminary data.</text>
</comment>
<reference evidence="5 6" key="1">
    <citation type="submission" date="2017-03" db="EMBL/GenBank/DDBJ databases">
        <title>Genome sequence of Clostridium oryzae DSM 28571.</title>
        <authorList>
            <person name="Poehlein A."/>
            <person name="Daniel R."/>
        </authorList>
    </citation>
    <scope>NUCLEOTIDE SEQUENCE [LARGE SCALE GENOMIC DNA]</scope>
    <source>
        <strain evidence="5 6">DSM 28571</strain>
    </source>
</reference>
<keyword evidence="2" id="KW-0238">DNA-binding</keyword>
<evidence type="ECO:0000313" key="6">
    <source>
        <dbReference type="Proteomes" id="UP000190080"/>
    </source>
</evidence>
<name>A0A1V4IDQ2_9CLOT</name>
<dbReference type="InterPro" id="IPR037923">
    <property type="entry name" value="HTH-like"/>
</dbReference>
<dbReference type="InterPro" id="IPR020449">
    <property type="entry name" value="Tscrpt_reg_AraC-type_HTH"/>
</dbReference>
<dbReference type="Pfam" id="PF12833">
    <property type="entry name" value="HTH_18"/>
    <property type="match status" value="1"/>
</dbReference>
<dbReference type="EMBL" id="MZGV01000063">
    <property type="protein sequence ID" value="OPJ58138.1"/>
    <property type="molecule type" value="Genomic_DNA"/>
</dbReference>
<dbReference type="PROSITE" id="PS01124">
    <property type="entry name" value="HTH_ARAC_FAMILY_2"/>
    <property type="match status" value="1"/>
</dbReference>
<evidence type="ECO:0000259" key="4">
    <source>
        <dbReference type="PROSITE" id="PS01124"/>
    </source>
</evidence>
<dbReference type="Pfam" id="PF02311">
    <property type="entry name" value="AraC_binding"/>
    <property type="match status" value="1"/>
</dbReference>
<keyword evidence="6" id="KW-1185">Reference proteome</keyword>
<dbReference type="PANTHER" id="PTHR43280:SF30">
    <property type="entry name" value="MMSAB OPERON REGULATORY PROTEIN"/>
    <property type="match status" value="1"/>
</dbReference>
<dbReference type="AlphaFoldDB" id="A0A1V4IDQ2"/>
<keyword evidence="1" id="KW-0805">Transcription regulation</keyword>
<dbReference type="InterPro" id="IPR018060">
    <property type="entry name" value="HTH_AraC"/>
</dbReference>
<dbReference type="SMART" id="SM00342">
    <property type="entry name" value="HTH_ARAC"/>
    <property type="match status" value="1"/>
</dbReference>
<dbReference type="STRING" id="1450648.CLORY_37620"/>
<dbReference type="SUPFAM" id="SSF46689">
    <property type="entry name" value="Homeodomain-like"/>
    <property type="match status" value="2"/>
</dbReference>
<dbReference type="PANTHER" id="PTHR43280">
    <property type="entry name" value="ARAC-FAMILY TRANSCRIPTIONAL REGULATOR"/>
    <property type="match status" value="1"/>
</dbReference>
<dbReference type="Gene3D" id="2.60.120.280">
    <property type="entry name" value="Regulatory protein AraC"/>
    <property type="match status" value="1"/>
</dbReference>
<gene>
    <name evidence="5" type="primary">btr_8</name>
    <name evidence="5" type="ORF">CLORY_37620</name>
</gene>
<dbReference type="InterPro" id="IPR003313">
    <property type="entry name" value="AraC-bd"/>
</dbReference>